<dbReference type="PATRIC" id="fig|159743.3.peg.1515"/>
<sequence>MSLTEWFHVASRQLQGGLKLLGSVPRAAEEAWEGKRAAWTESRKLRYPLRELPWDYHTAQAAMDEAEALMLVNAPASRPSSLNMPLCETDCELVERIKNDTAQENRSNITRTAAYLECYHGYPELHWALLAHLVSRNGGYNMTDLKGGLIDSLFGEQEKEWLYRLLERCNALIFQDAYPQLQLYMHSRHLGRSCFHLLPHFHVSPFMRPFWERFWAWRDSSLLSVALIINEQNYIEGRVVKDPYFQKFVMHKPGFYLHDWLQLNQIIFPLGLNGGLAGLVMERFGHLDERIGFGKSLYAMLFGHQQVLDQVTAFATSVPHTGSRSDYWPGLFTPDKQKALRSPEESAALLAHKWLPQEQRLYSPKLNAVWSDTAYDPIPRYDWFQDGSTLGHLSEPKRPLLFAMRHEHRHGIQKTAMAHDAHASLRPFH</sequence>
<dbReference type="InterPro" id="IPR019658">
    <property type="entry name" value="DUF2515"/>
</dbReference>
<protein>
    <recommendedName>
        <fullName evidence="3">DUF2515 domain-containing protein</fullName>
    </recommendedName>
</protein>
<organism evidence="1 2">
    <name type="scientific">Paenibacillus terrae</name>
    <dbReference type="NCBI Taxonomy" id="159743"/>
    <lineage>
        <taxon>Bacteria</taxon>
        <taxon>Bacillati</taxon>
        <taxon>Bacillota</taxon>
        <taxon>Bacilli</taxon>
        <taxon>Bacillales</taxon>
        <taxon>Paenibacillaceae</taxon>
        <taxon>Paenibacillus</taxon>
    </lineage>
</organism>
<name>A0A0D7X4I2_9BACL</name>
<proteinExistence type="predicted"/>
<dbReference type="Pfam" id="PF10720">
    <property type="entry name" value="DUF2515"/>
    <property type="match status" value="1"/>
</dbReference>
<accession>A0A0D7X4I2</accession>
<evidence type="ECO:0000313" key="1">
    <source>
        <dbReference type="EMBL" id="KJD46291.1"/>
    </source>
</evidence>
<evidence type="ECO:0008006" key="3">
    <source>
        <dbReference type="Google" id="ProtNLM"/>
    </source>
</evidence>
<dbReference type="EMBL" id="JTHP01000009">
    <property type="protein sequence ID" value="KJD46291.1"/>
    <property type="molecule type" value="Genomic_DNA"/>
</dbReference>
<reference evidence="1 2" key="1">
    <citation type="submission" date="2014-11" db="EMBL/GenBank/DDBJ databases">
        <title>Draft Genome Sequences of Paenibacillus polymyxa NRRL B-30509 and Paenibacillus terrae NRRL B-30644, Strains from a Poultry Environment that Produce Tridecaptin A and Paenicidins.</title>
        <authorList>
            <person name="van Belkum M.J."/>
            <person name="Lohans C.T."/>
            <person name="Vederas J.C."/>
        </authorList>
    </citation>
    <scope>NUCLEOTIDE SEQUENCE [LARGE SCALE GENOMIC DNA]</scope>
    <source>
        <strain evidence="1 2">NRRL B-30644</strain>
    </source>
</reference>
<dbReference type="OrthoDB" id="2690514at2"/>
<dbReference type="RefSeq" id="WP_044645439.1">
    <property type="nucleotide sequence ID" value="NZ_JTHP01000009.1"/>
</dbReference>
<evidence type="ECO:0000313" key="2">
    <source>
        <dbReference type="Proteomes" id="UP000032534"/>
    </source>
</evidence>
<gene>
    <name evidence="1" type="ORF">QD47_06925</name>
</gene>
<dbReference type="AlphaFoldDB" id="A0A0D7X4I2"/>
<comment type="caution">
    <text evidence="1">The sequence shown here is derived from an EMBL/GenBank/DDBJ whole genome shotgun (WGS) entry which is preliminary data.</text>
</comment>
<keyword evidence="2" id="KW-1185">Reference proteome</keyword>
<dbReference type="Proteomes" id="UP000032534">
    <property type="component" value="Unassembled WGS sequence"/>
</dbReference>